<evidence type="ECO:0000313" key="2">
    <source>
        <dbReference type="EMBL" id="MFC5987472.1"/>
    </source>
</evidence>
<accession>A0ABW1IQT7</accession>
<organism evidence="2 3">
    <name type="scientific">Marinicrinis lubricantis</name>
    <dbReference type="NCBI Taxonomy" id="2086470"/>
    <lineage>
        <taxon>Bacteria</taxon>
        <taxon>Bacillati</taxon>
        <taxon>Bacillota</taxon>
        <taxon>Bacilli</taxon>
        <taxon>Bacillales</taxon>
        <taxon>Paenibacillaceae</taxon>
    </lineage>
</organism>
<evidence type="ECO:0000256" key="1">
    <source>
        <dbReference type="SAM" id="Phobius"/>
    </source>
</evidence>
<dbReference type="InterPro" id="IPR050490">
    <property type="entry name" value="Bact_solute-bd_prot1"/>
</dbReference>
<reference evidence="3" key="1">
    <citation type="journal article" date="2019" name="Int. J. Syst. Evol. Microbiol.">
        <title>The Global Catalogue of Microorganisms (GCM) 10K type strain sequencing project: providing services to taxonomists for standard genome sequencing and annotation.</title>
        <authorList>
            <consortium name="The Broad Institute Genomics Platform"/>
            <consortium name="The Broad Institute Genome Sequencing Center for Infectious Disease"/>
            <person name="Wu L."/>
            <person name="Ma J."/>
        </authorList>
    </citation>
    <scope>NUCLEOTIDE SEQUENCE [LARGE SCALE GENOMIC DNA]</scope>
    <source>
        <strain evidence="3">CCM 8749</strain>
    </source>
</reference>
<keyword evidence="1" id="KW-0472">Membrane</keyword>
<comment type="caution">
    <text evidence="2">The sequence shown here is derived from an EMBL/GenBank/DDBJ whole genome shotgun (WGS) entry which is preliminary data.</text>
</comment>
<proteinExistence type="predicted"/>
<keyword evidence="1" id="KW-0812">Transmembrane</keyword>
<dbReference type="Pfam" id="PF01547">
    <property type="entry name" value="SBP_bac_1"/>
    <property type="match status" value="1"/>
</dbReference>
<dbReference type="PANTHER" id="PTHR43649:SF12">
    <property type="entry name" value="DIACETYLCHITOBIOSE BINDING PROTEIN DASA"/>
    <property type="match status" value="1"/>
</dbReference>
<keyword evidence="3" id="KW-1185">Reference proteome</keyword>
<dbReference type="Gene3D" id="3.40.190.10">
    <property type="entry name" value="Periplasmic binding protein-like II"/>
    <property type="match status" value="1"/>
</dbReference>
<gene>
    <name evidence="2" type="ORF">ACFPXP_13775</name>
</gene>
<dbReference type="EMBL" id="JBHSQV010000163">
    <property type="protein sequence ID" value="MFC5987472.1"/>
    <property type="molecule type" value="Genomic_DNA"/>
</dbReference>
<dbReference type="Proteomes" id="UP001596250">
    <property type="component" value="Unassembled WGS sequence"/>
</dbReference>
<keyword evidence="1" id="KW-1133">Transmembrane helix</keyword>
<dbReference type="PANTHER" id="PTHR43649">
    <property type="entry name" value="ARABINOSE-BINDING PROTEIN-RELATED"/>
    <property type="match status" value="1"/>
</dbReference>
<dbReference type="InterPro" id="IPR006059">
    <property type="entry name" value="SBP"/>
</dbReference>
<dbReference type="SUPFAM" id="SSF53850">
    <property type="entry name" value="Periplasmic binding protein-like II"/>
    <property type="match status" value="1"/>
</dbReference>
<name>A0ABW1IQT7_9BACL</name>
<evidence type="ECO:0000313" key="3">
    <source>
        <dbReference type="Proteomes" id="UP001596250"/>
    </source>
</evidence>
<feature type="transmembrane region" description="Helical" evidence="1">
    <location>
        <begin position="12"/>
        <end position="34"/>
    </location>
</feature>
<protein>
    <submittedName>
        <fullName evidence="2">ABC transporter substrate-binding protein</fullName>
    </submittedName>
</protein>
<sequence length="434" mass="47975">MGNAATTRAKTRWFWTAVMVCLVIAWCTGCSVFGNDNQGLDEDDEAELTVLVPSEQSFMQQYGSAFQSEFPNVRLELIEMADGDLSNLILEHQPDVLLLGMNDYRELALDGRLAPLDTYIEQSEFDLAGIHRSVTELLTQAGGGTLYGLSPTVQSMALYMNQTLLEQLGIPLPEGEPTWDQLFLLAGQVAEQAEDGVYGYVHGEATLLEWLETFGKSYGLGFVDLEAGTMTLQSPEWTEVIRYWIAAFQNGWTAFPQIGGQIDASDAAQWFIQGQSAMMVADSSYAALLEQMPPAFEWNVLPFPIGGEGSIPLSVIEPNRIFSIWHETDQAEASWALIEYVNGSDWAAWISKTQPGLLLARPDQIVTEHAVEAFYDSADTSNLFVTEPIPIGFSLPFNELLVTEMQRAVNGEATAEQVQESLQRQGQLLLDAME</sequence>
<dbReference type="RefSeq" id="WP_379894858.1">
    <property type="nucleotide sequence ID" value="NZ_CBCSCT010000040.1"/>
</dbReference>